<evidence type="ECO:0000259" key="7">
    <source>
        <dbReference type="PROSITE" id="PS50994"/>
    </source>
</evidence>
<evidence type="ECO:0000313" key="8">
    <source>
        <dbReference type="Ensembl" id="ENSAMXP00000049107.1"/>
    </source>
</evidence>
<dbReference type="InterPro" id="IPR000477">
    <property type="entry name" value="RT_dom"/>
</dbReference>
<dbReference type="InterPro" id="IPR041588">
    <property type="entry name" value="Integrase_H2C2"/>
</dbReference>
<dbReference type="SUPFAM" id="SSF53098">
    <property type="entry name" value="Ribonuclease H-like"/>
    <property type="match status" value="1"/>
</dbReference>
<feature type="region of interest" description="Disordered" evidence="5">
    <location>
        <begin position="188"/>
        <end position="208"/>
    </location>
</feature>
<dbReference type="InterPro" id="IPR043128">
    <property type="entry name" value="Rev_trsase/Diguanyl_cyclase"/>
</dbReference>
<dbReference type="FunFam" id="3.10.20.370:FF:000001">
    <property type="entry name" value="Retrovirus-related Pol polyprotein from transposon 17.6-like protein"/>
    <property type="match status" value="1"/>
</dbReference>
<proteinExistence type="inferred from homology"/>
<dbReference type="EC" id="3.1.26.4" evidence="2"/>
<evidence type="ECO:0000256" key="3">
    <source>
        <dbReference type="ARBA" id="ARBA00023268"/>
    </source>
</evidence>
<dbReference type="CDD" id="cd05481">
    <property type="entry name" value="retropepsin_like_LTR_1"/>
    <property type="match status" value="1"/>
</dbReference>
<dbReference type="InterPro" id="IPR001584">
    <property type="entry name" value="Integrase_cat-core"/>
</dbReference>
<dbReference type="GO" id="GO:0004523">
    <property type="term" value="F:RNA-DNA hybrid ribonuclease activity"/>
    <property type="evidence" value="ECO:0007669"/>
    <property type="project" value="UniProtKB-EC"/>
</dbReference>
<evidence type="ECO:0000256" key="5">
    <source>
        <dbReference type="SAM" id="MobiDB-lite"/>
    </source>
</evidence>
<evidence type="ECO:0000313" key="9">
    <source>
        <dbReference type="Proteomes" id="UP000018467"/>
    </source>
</evidence>
<reference evidence="9" key="1">
    <citation type="submission" date="2013-03" db="EMBL/GenBank/DDBJ databases">
        <authorList>
            <person name="Jeffery W."/>
            <person name="Warren W."/>
            <person name="Wilson R.K."/>
        </authorList>
    </citation>
    <scope>NUCLEOTIDE SEQUENCE</scope>
    <source>
        <strain evidence="9">female</strain>
    </source>
</reference>
<evidence type="ECO:0000256" key="4">
    <source>
        <dbReference type="ARBA" id="ARBA00039658"/>
    </source>
</evidence>
<dbReference type="PROSITE" id="PS50878">
    <property type="entry name" value="RT_POL"/>
    <property type="match status" value="1"/>
</dbReference>
<dbReference type="InterPro" id="IPR036397">
    <property type="entry name" value="RNaseH_sf"/>
</dbReference>
<name>A0A3B1K366_ASTMX</name>
<dbReference type="Gene3D" id="3.10.10.10">
    <property type="entry name" value="HIV Type 1 Reverse Transcriptase, subunit A, domain 1"/>
    <property type="match status" value="1"/>
</dbReference>
<dbReference type="PANTHER" id="PTHR37984:SF5">
    <property type="entry name" value="PROTEIN NYNRIN-LIKE"/>
    <property type="match status" value="1"/>
</dbReference>
<protein>
    <recommendedName>
        <fullName evidence="4">Gypsy retrotransposon integrase-like protein 1</fullName>
        <ecNumber evidence="2">3.1.26.4</ecNumber>
    </recommendedName>
</protein>
<dbReference type="InterPro" id="IPR043502">
    <property type="entry name" value="DNA/RNA_pol_sf"/>
</dbReference>
<dbReference type="InterPro" id="IPR012337">
    <property type="entry name" value="RNaseH-like_sf"/>
</dbReference>
<accession>A0A3B1K366</accession>
<dbReference type="PROSITE" id="PS50994">
    <property type="entry name" value="INTEGRASE"/>
    <property type="match status" value="1"/>
</dbReference>
<dbReference type="InterPro" id="IPR050951">
    <property type="entry name" value="Retrovirus_Pol_polyprotein"/>
</dbReference>
<keyword evidence="9" id="KW-1185">Reference proteome</keyword>
<dbReference type="Gene3D" id="3.30.70.270">
    <property type="match status" value="2"/>
</dbReference>
<dbReference type="Gene3D" id="3.30.420.10">
    <property type="entry name" value="Ribonuclease H-like superfamily/Ribonuclease H"/>
    <property type="match status" value="1"/>
</dbReference>
<dbReference type="Pfam" id="PF00665">
    <property type="entry name" value="rve"/>
    <property type="match status" value="1"/>
</dbReference>
<dbReference type="InParanoid" id="A0A3B1K366"/>
<dbReference type="Bgee" id="ENSAMXG00000040613">
    <property type="expression patterns" value="Expressed in zone of skin and 10 other cell types or tissues"/>
</dbReference>
<sequence>MSAPQFEHPKIDWDSADLYQEFERFRSHVTFVFDGPLSELTAKQRAGWLGTWIGEQGREIYKTLEWGDGEKEDPFKVLDKFSSYIRPRKNKRIARHRFKQRKQGASESFDHFVKDLRLLLMDCEYADPDDMLIDAIIAGVREKRVQERLLDKGEDLTLAKAVEIPQQFEMSQKQIKIVREEDTHVSSVSTRGKQCSSKQQYAPKQNKSAHQYKAFRNQQKTCSNCGKHPQHKWSQGKCPAKGSVCSYCHKPNHWAAVCRKRSVNALNVETAQNSPDDEILDINVMEATDLVAAAPADKWTVDVKILSQIVKFRIDTGAKCNTLTLNSYQLLLHPGELKSSTKVLRSYTNHKLKPVGAVDLTVKSKNCEVTAEFEVVDIMQENVLSGNTAEALGLIFRLDSLQTSTEMSMANKDRVDSKGQNMPVGLEDFPELVHTTGTLPGKYSIKIDPNAKGVVHPVRRQPEALKTKIVQKLHEMVGNGYITKVDQPTEWVSSMVAVVRNGNVRICIDPSDLNKVIKREHHPMRTIEEVASTIPGAKVFSVLDAKSGFLQIELDEASSFLTTFNTPIGRFRWLRLPFGVKCAPEIFQRIIDTMLEGIDGATGIMDDILVAAPTVEKHDAILRKVVERATNYNLRLNFNKCHIRQSSVPYVGHQITAEGLKPDPAKVEAVQCMPPPVDKDGVRRFLGFVTYLAKFIPNLSEVSAPLRQLLRSNVEFAWQPAQQQAFDKLKDFCSRPPVLKFFDPALPVEIFCDASSYGLGAVLLQEDQPVAFSSRSLTDTESRYAQIEKEMLSIVHACTKFHHYIFGKHVTVFNDHKPLEDIFKKSLLSTPMRIQRMRLRLQWYDITVKYRKGKDMELPDALSRAQLALSKPEMNDLECVSMISYVSVSDQKYAELQVRTKEELGPLTQIIQHGWPDHRREVPVPAQPYWDSRSQLAVLDGIVYKGLRIVVPPTMQGNMLKLIHQSHLGMVKSKQRAREVLYWPGMSAEIETIVKNCSKCAEFQNRLPRLPLKPTETPELPFEEVATDLFEFEGKNYILLVDYYSKFVEVDELKDTRSCTAIEALKAQFGRHGIPAILRSDNGPQYSSEEFSQFCNLYGIVHKTSSPYTPHSNGEAERAVQTVKKLWRKAPDKHLALLDYRTTPLESVGLSPAQMLMGRRPRSDKLPTARALLKPTGYDSGKVKQLLDKSKDAQKFYFDRKQATSLRAPLKPGDEVRMAPYPGSSKWTPGVIIQPHSAPRSYIVDSGGKKFRRNSQHLRASTAVANRSRHFVCDEPWTETSDLVNGRELQSPRTAPRETVPRFAGTPSHNQAHPDGQYHHQAWQSCEATREIKFVISQRL</sequence>
<feature type="domain" description="Integrase catalytic" evidence="7">
    <location>
        <begin position="1017"/>
        <end position="1175"/>
    </location>
</feature>
<evidence type="ECO:0000256" key="1">
    <source>
        <dbReference type="ARBA" id="ARBA00010879"/>
    </source>
</evidence>
<reference evidence="8" key="3">
    <citation type="submission" date="2025-08" db="UniProtKB">
        <authorList>
            <consortium name="Ensembl"/>
        </authorList>
    </citation>
    <scope>IDENTIFICATION</scope>
</reference>
<dbReference type="Pfam" id="PF17919">
    <property type="entry name" value="RT_RNaseH_2"/>
    <property type="match status" value="1"/>
</dbReference>
<dbReference type="GO" id="GO:0003676">
    <property type="term" value="F:nucleic acid binding"/>
    <property type="evidence" value="ECO:0007669"/>
    <property type="project" value="InterPro"/>
</dbReference>
<dbReference type="GeneTree" id="ENSGT00940000169923"/>
<organism evidence="8 9">
    <name type="scientific">Astyanax mexicanus</name>
    <name type="common">Blind cave fish</name>
    <name type="synonym">Astyanax fasciatus mexicanus</name>
    <dbReference type="NCBI Taxonomy" id="7994"/>
    <lineage>
        <taxon>Eukaryota</taxon>
        <taxon>Metazoa</taxon>
        <taxon>Chordata</taxon>
        <taxon>Craniata</taxon>
        <taxon>Vertebrata</taxon>
        <taxon>Euteleostomi</taxon>
        <taxon>Actinopterygii</taxon>
        <taxon>Neopterygii</taxon>
        <taxon>Teleostei</taxon>
        <taxon>Ostariophysi</taxon>
        <taxon>Characiformes</taxon>
        <taxon>Characoidei</taxon>
        <taxon>Acestrorhamphidae</taxon>
        <taxon>Acestrorhamphinae</taxon>
        <taxon>Astyanax</taxon>
    </lineage>
</organism>
<comment type="similarity">
    <text evidence="1">Belongs to the beta type-B retroviral polymerase family. HERV class-II K(HML-2) pol subfamily.</text>
</comment>
<dbReference type="GO" id="GO:0015074">
    <property type="term" value="P:DNA integration"/>
    <property type="evidence" value="ECO:0007669"/>
    <property type="project" value="InterPro"/>
</dbReference>
<keyword evidence="3" id="KW-0511">Multifunctional enzyme</keyword>
<evidence type="ECO:0000259" key="6">
    <source>
        <dbReference type="PROSITE" id="PS50878"/>
    </source>
</evidence>
<dbReference type="SUPFAM" id="SSF56672">
    <property type="entry name" value="DNA/RNA polymerases"/>
    <property type="match status" value="1"/>
</dbReference>
<dbReference type="FunFam" id="3.30.420.10:FF:000063">
    <property type="entry name" value="Retrovirus-related Pol polyprotein from transposon 297-like Protein"/>
    <property type="match status" value="1"/>
</dbReference>
<reference evidence="9" key="2">
    <citation type="journal article" date="2014" name="Nat. Commun.">
        <title>The cavefish genome reveals candidate genes for eye loss.</title>
        <authorList>
            <person name="McGaugh S.E."/>
            <person name="Gross J.B."/>
            <person name="Aken B."/>
            <person name="Blin M."/>
            <person name="Borowsky R."/>
            <person name="Chalopin D."/>
            <person name="Hinaux H."/>
            <person name="Jeffery W.R."/>
            <person name="Keene A."/>
            <person name="Ma L."/>
            <person name="Minx P."/>
            <person name="Murphy D."/>
            <person name="O'Quin K.E."/>
            <person name="Retaux S."/>
            <person name="Rohner N."/>
            <person name="Searle S.M."/>
            <person name="Stahl B.A."/>
            <person name="Tabin C."/>
            <person name="Volff J.N."/>
            <person name="Yoshizawa M."/>
            <person name="Warren W.C."/>
        </authorList>
    </citation>
    <scope>NUCLEOTIDE SEQUENCE [LARGE SCALE GENOMIC DNA]</scope>
    <source>
        <strain evidence="9">female</strain>
    </source>
</reference>
<dbReference type="CDD" id="cd01647">
    <property type="entry name" value="RT_LTR"/>
    <property type="match status" value="1"/>
</dbReference>
<reference evidence="8" key="4">
    <citation type="submission" date="2025-09" db="UniProtKB">
        <authorList>
            <consortium name="Ensembl"/>
        </authorList>
    </citation>
    <scope>IDENTIFICATION</scope>
</reference>
<dbReference type="FunFam" id="3.30.70.270:FF:000026">
    <property type="entry name" value="Transposon Ty3-G Gag-Pol polyprotein"/>
    <property type="match status" value="1"/>
</dbReference>
<dbReference type="Gene3D" id="1.10.340.70">
    <property type="match status" value="1"/>
</dbReference>
<dbReference type="Pfam" id="PF00078">
    <property type="entry name" value="RVT_1"/>
    <property type="match status" value="1"/>
</dbReference>
<dbReference type="FunFam" id="1.10.340.70:FF:000003">
    <property type="entry name" value="Protein CBG25708"/>
    <property type="match status" value="1"/>
</dbReference>
<dbReference type="Pfam" id="PF17921">
    <property type="entry name" value="Integrase_H2C2"/>
    <property type="match status" value="1"/>
</dbReference>
<dbReference type="Ensembl" id="ENSAMXT00000040028.1">
    <property type="protein sequence ID" value="ENSAMXP00000049107.1"/>
    <property type="gene ID" value="ENSAMXG00000040613.1"/>
</dbReference>
<dbReference type="PANTHER" id="PTHR37984">
    <property type="entry name" value="PROTEIN CBG26694"/>
    <property type="match status" value="1"/>
</dbReference>
<evidence type="ECO:0000256" key="2">
    <source>
        <dbReference type="ARBA" id="ARBA00012180"/>
    </source>
</evidence>
<feature type="domain" description="Reverse transcriptase" evidence="6">
    <location>
        <begin position="479"/>
        <end position="655"/>
    </location>
</feature>
<dbReference type="InterPro" id="IPR041577">
    <property type="entry name" value="RT_RNaseH_2"/>
</dbReference>
<dbReference type="Proteomes" id="UP000018467">
    <property type="component" value="Unassembled WGS sequence"/>
</dbReference>
<feature type="region of interest" description="Disordered" evidence="5">
    <location>
        <begin position="1287"/>
        <end position="1319"/>
    </location>
</feature>
<dbReference type="CDD" id="cd09274">
    <property type="entry name" value="RNase_HI_RT_Ty3"/>
    <property type="match status" value="1"/>
</dbReference>